<name>A0ABQ4DPE3_9CELL</name>
<keyword evidence="1" id="KW-0472">Membrane</keyword>
<keyword evidence="1" id="KW-0812">Transmembrane</keyword>
<evidence type="ECO:0000313" key="3">
    <source>
        <dbReference type="Proteomes" id="UP000614741"/>
    </source>
</evidence>
<gene>
    <name evidence="2" type="ORF">Cph01nite_29700</name>
</gene>
<evidence type="ECO:0000256" key="1">
    <source>
        <dbReference type="SAM" id="Phobius"/>
    </source>
</evidence>
<proteinExistence type="predicted"/>
<sequence>MYVIGLAIGVVVLAGTGAHGGVDPWVPTAATAIGLILTRRHLIAPHAAFVAILSWCVITGLIPQGDAELSFGSSDLWRLTALGAAAAASGLSAARRRPSPRA</sequence>
<keyword evidence="1" id="KW-1133">Transmembrane helix</keyword>
<dbReference type="Proteomes" id="UP000614741">
    <property type="component" value="Unassembled WGS sequence"/>
</dbReference>
<evidence type="ECO:0000313" key="2">
    <source>
        <dbReference type="EMBL" id="GIG41208.1"/>
    </source>
</evidence>
<comment type="caution">
    <text evidence="2">The sequence shown here is derived from an EMBL/GenBank/DDBJ whole genome shotgun (WGS) entry which is preliminary data.</text>
</comment>
<feature type="transmembrane region" description="Helical" evidence="1">
    <location>
        <begin position="42"/>
        <end position="63"/>
    </location>
</feature>
<evidence type="ECO:0008006" key="4">
    <source>
        <dbReference type="Google" id="ProtNLM"/>
    </source>
</evidence>
<reference evidence="2 3" key="1">
    <citation type="submission" date="2021-01" db="EMBL/GenBank/DDBJ databases">
        <title>Whole genome shotgun sequence of Cellulomonas phragmiteti NBRC 110785.</title>
        <authorList>
            <person name="Komaki H."/>
            <person name="Tamura T."/>
        </authorList>
    </citation>
    <scope>NUCLEOTIDE SEQUENCE [LARGE SCALE GENOMIC DNA]</scope>
    <source>
        <strain evidence="2 3">NBRC 110785</strain>
    </source>
</reference>
<dbReference type="EMBL" id="BONP01000022">
    <property type="protein sequence ID" value="GIG41208.1"/>
    <property type="molecule type" value="Genomic_DNA"/>
</dbReference>
<protein>
    <recommendedName>
        <fullName evidence="4">SPW repeat-containing protein</fullName>
    </recommendedName>
</protein>
<accession>A0ABQ4DPE3</accession>
<feature type="transmembrane region" description="Helical" evidence="1">
    <location>
        <begin position="75"/>
        <end position="94"/>
    </location>
</feature>
<organism evidence="2 3">
    <name type="scientific">Cellulomonas phragmiteti</name>
    <dbReference type="NCBI Taxonomy" id="478780"/>
    <lineage>
        <taxon>Bacteria</taxon>
        <taxon>Bacillati</taxon>
        <taxon>Actinomycetota</taxon>
        <taxon>Actinomycetes</taxon>
        <taxon>Micrococcales</taxon>
        <taxon>Cellulomonadaceae</taxon>
        <taxon>Cellulomonas</taxon>
    </lineage>
</organism>
<keyword evidence="3" id="KW-1185">Reference proteome</keyword>